<evidence type="ECO:0000256" key="17">
    <source>
        <dbReference type="ARBA" id="ARBA00030634"/>
    </source>
</evidence>
<comment type="cofactor">
    <cofactor evidence="1">
        <name>Mg(2+)</name>
        <dbReference type="ChEBI" id="CHEBI:18420"/>
    </cofactor>
</comment>
<evidence type="ECO:0000256" key="9">
    <source>
        <dbReference type="ARBA" id="ARBA00022884"/>
    </source>
</evidence>
<evidence type="ECO:0000256" key="2">
    <source>
        <dbReference type="ARBA" id="ARBA00004496"/>
    </source>
</evidence>
<dbReference type="GO" id="GO:0042262">
    <property type="term" value="P:DNA protection"/>
    <property type="evidence" value="ECO:0007669"/>
    <property type="project" value="InterPro"/>
</dbReference>
<evidence type="ECO:0000256" key="23">
    <source>
        <dbReference type="ARBA" id="ARBA00049032"/>
    </source>
</evidence>
<comment type="subcellular location">
    <subcellularLocation>
        <location evidence="2">Cytoplasm</location>
    </subcellularLocation>
</comment>
<evidence type="ECO:0000256" key="19">
    <source>
        <dbReference type="ARBA" id="ARBA00031927"/>
    </source>
</evidence>
<accession>A0A3E0VD08</accession>
<dbReference type="InterPro" id="IPR020084">
    <property type="entry name" value="NUDIX_hydrolase_CS"/>
</dbReference>
<dbReference type="CDD" id="cd03427">
    <property type="entry name" value="NUDIX_MTH1_Nudt1"/>
    <property type="match status" value="1"/>
</dbReference>
<dbReference type="GO" id="GO:0003723">
    <property type="term" value="F:RNA binding"/>
    <property type="evidence" value="ECO:0007669"/>
    <property type="project" value="UniProtKB-KW"/>
</dbReference>
<dbReference type="PROSITE" id="PS51462">
    <property type="entry name" value="NUDIX"/>
    <property type="match status" value="1"/>
</dbReference>
<evidence type="ECO:0000313" key="28">
    <source>
        <dbReference type="Proteomes" id="UP000256709"/>
    </source>
</evidence>
<evidence type="ECO:0000256" key="24">
    <source>
        <dbReference type="ARBA" id="ARBA00053094"/>
    </source>
</evidence>
<evidence type="ECO:0000256" key="10">
    <source>
        <dbReference type="ARBA" id="ARBA00024448"/>
    </source>
</evidence>
<dbReference type="EC" id="3.6.1.56" evidence="14"/>
<comment type="catalytic activity">
    <reaction evidence="22">
        <text>O(6)-methyl-dGTP + H2O = O(6)-methyl-dGMP + diphosphate + H(+)</text>
        <dbReference type="Rhea" id="RHEA:67600"/>
        <dbReference type="ChEBI" id="CHEBI:15377"/>
        <dbReference type="ChEBI" id="CHEBI:15378"/>
        <dbReference type="ChEBI" id="CHEBI:33019"/>
        <dbReference type="ChEBI" id="CHEBI:169974"/>
        <dbReference type="ChEBI" id="CHEBI:169975"/>
    </reaction>
    <physiologicalReaction direction="left-to-right" evidence="22">
        <dbReference type="Rhea" id="RHEA:67601"/>
    </physiologicalReaction>
</comment>
<dbReference type="OrthoDB" id="9804563at2"/>
<comment type="catalytic activity">
    <reaction evidence="13">
        <text>2-oxo-ATP + H2O = 2-oxo-AMP + diphosphate + H(+)</text>
        <dbReference type="Rhea" id="RHEA:67392"/>
        <dbReference type="ChEBI" id="CHEBI:15377"/>
        <dbReference type="ChEBI" id="CHEBI:15378"/>
        <dbReference type="ChEBI" id="CHEBI:33019"/>
        <dbReference type="ChEBI" id="CHEBI:71395"/>
        <dbReference type="ChEBI" id="CHEBI:172878"/>
    </reaction>
    <physiologicalReaction direction="left-to-right" evidence="13">
        <dbReference type="Rhea" id="RHEA:67393"/>
    </physiologicalReaction>
</comment>
<sequence>MCVCYLLRQAPDGRAEVLLGRKLTGLGIGRLVGPGGKIEPGESAIEAIAREVEEETGIRVAAADLREVGFLDYEFPHRRSWSQQSSVFTATRWEGEPVASDELAPEWFAVDAIPFELMWDDAKYWLPAVLAGGGVRAWFSFAADNATVAASDLPLA</sequence>
<dbReference type="Proteomes" id="UP000256709">
    <property type="component" value="Unassembled WGS sequence"/>
</dbReference>
<comment type="caution">
    <text evidence="27">The sequence shown here is derived from an EMBL/GenBank/DDBJ whole genome shotgun (WGS) entry which is preliminary data.</text>
</comment>
<dbReference type="GO" id="GO:0005737">
    <property type="term" value="C:cytoplasm"/>
    <property type="evidence" value="ECO:0007669"/>
    <property type="project" value="UniProtKB-SubCell"/>
</dbReference>
<evidence type="ECO:0000256" key="14">
    <source>
        <dbReference type="ARBA" id="ARBA00026103"/>
    </source>
</evidence>
<comment type="catalytic activity">
    <reaction evidence="11">
        <text>2-oxo-dATP + H2O = 2-oxo-dAMP + diphosphate + H(+)</text>
        <dbReference type="Rhea" id="RHEA:31583"/>
        <dbReference type="ChEBI" id="CHEBI:15377"/>
        <dbReference type="ChEBI" id="CHEBI:15378"/>
        <dbReference type="ChEBI" id="CHEBI:33019"/>
        <dbReference type="ChEBI" id="CHEBI:63212"/>
        <dbReference type="ChEBI" id="CHEBI:77897"/>
        <dbReference type="EC" id="3.6.1.56"/>
    </reaction>
    <physiologicalReaction direction="left-to-right" evidence="11">
        <dbReference type="Rhea" id="RHEA:31584"/>
    </physiologicalReaction>
</comment>
<evidence type="ECO:0000256" key="1">
    <source>
        <dbReference type="ARBA" id="ARBA00001946"/>
    </source>
</evidence>
<comment type="subunit">
    <text evidence="4">Monomer.</text>
</comment>
<evidence type="ECO:0000256" key="25">
    <source>
        <dbReference type="RuleBase" id="RU003476"/>
    </source>
</evidence>
<gene>
    <name evidence="27" type="ORF">B7R21_16085</name>
</gene>
<protein>
    <recommendedName>
        <fullName evidence="15">Oxidized purine nucleoside triphosphate hydrolase</fullName>
        <ecNumber evidence="14">3.6.1.56</ecNumber>
    </recommendedName>
    <alternativeName>
        <fullName evidence="19">2-hydroxy-dATP diphosphatase</fullName>
    </alternativeName>
    <alternativeName>
        <fullName evidence="18">7,8-dihydro-8-oxoguanine triphosphatase</fullName>
    </alternativeName>
    <alternativeName>
        <fullName evidence="17">8-oxo-dGTPase</fullName>
    </alternativeName>
    <alternativeName>
        <fullName evidence="20">Methylated purine nucleoside triphosphate hydrolase</fullName>
    </alternativeName>
    <alternativeName>
        <fullName evidence="16">Nucleoside diphosphate-linked moiety X motif 1</fullName>
    </alternativeName>
</protein>
<keyword evidence="6" id="KW-0479">Metal-binding</keyword>
<evidence type="ECO:0000256" key="13">
    <source>
        <dbReference type="ARBA" id="ARBA00024596"/>
    </source>
</evidence>
<dbReference type="InterPro" id="IPR020476">
    <property type="entry name" value="Nudix_hydrolase"/>
</dbReference>
<keyword evidence="5" id="KW-0963">Cytoplasm</keyword>
<comment type="catalytic activity">
    <reaction evidence="10">
        <text>8-oxo-dATP + H2O = 8-oxo-dAMP + diphosphate + H(+)</text>
        <dbReference type="Rhea" id="RHEA:65396"/>
        <dbReference type="ChEBI" id="CHEBI:15377"/>
        <dbReference type="ChEBI" id="CHEBI:15378"/>
        <dbReference type="ChEBI" id="CHEBI:33019"/>
        <dbReference type="ChEBI" id="CHEBI:71361"/>
        <dbReference type="ChEBI" id="CHEBI:172871"/>
    </reaction>
    <physiologicalReaction direction="left-to-right" evidence="10">
        <dbReference type="Rhea" id="RHEA:65397"/>
    </physiologicalReaction>
</comment>
<evidence type="ECO:0000256" key="3">
    <source>
        <dbReference type="ARBA" id="ARBA00005582"/>
    </source>
</evidence>
<evidence type="ECO:0000256" key="22">
    <source>
        <dbReference type="ARBA" id="ARBA00048894"/>
    </source>
</evidence>
<dbReference type="EMBL" id="NBXA01000026">
    <property type="protein sequence ID" value="RFA07772.1"/>
    <property type="molecule type" value="Genomic_DNA"/>
</dbReference>
<evidence type="ECO:0000256" key="20">
    <source>
        <dbReference type="ARBA" id="ARBA00032071"/>
    </source>
</evidence>
<comment type="catalytic activity">
    <reaction evidence="23">
        <text>N(6)-methyl-dATP + H2O = N(6)-methyl-dAMP + diphosphate + H(+)</text>
        <dbReference type="Rhea" id="RHEA:67604"/>
        <dbReference type="ChEBI" id="CHEBI:15377"/>
        <dbReference type="ChEBI" id="CHEBI:15378"/>
        <dbReference type="ChEBI" id="CHEBI:33019"/>
        <dbReference type="ChEBI" id="CHEBI:169976"/>
        <dbReference type="ChEBI" id="CHEBI:172872"/>
    </reaction>
    <physiologicalReaction direction="left-to-right" evidence="23">
        <dbReference type="Rhea" id="RHEA:67605"/>
    </physiologicalReaction>
</comment>
<dbReference type="Pfam" id="PF00293">
    <property type="entry name" value="NUDIX"/>
    <property type="match status" value="1"/>
</dbReference>
<dbReference type="InterPro" id="IPR000086">
    <property type="entry name" value="NUDIX_hydrolase_dom"/>
</dbReference>
<feature type="domain" description="Nudix hydrolase" evidence="26">
    <location>
        <begin position="1"/>
        <end position="131"/>
    </location>
</feature>
<dbReference type="InterPro" id="IPR015797">
    <property type="entry name" value="NUDIX_hydrolase-like_dom_sf"/>
</dbReference>
<dbReference type="PANTHER" id="PTHR43758:SF2">
    <property type="entry name" value="OXIDIZED PURINE NUCLEOSIDE TRIPHOSPHATE HYDROLASE"/>
    <property type="match status" value="1"/>
</dbReference>
<dbReference type="SUPFAM" id="SSF55811">
    <property type="entry name" value="Nudix"/>
    <property type="match status" value="1"/>
</dbReference>
<organism evidence="27 28">
    <name type="scientific">Subtercola boreus</name>
    <dbReference type="NCBI Taxonomy" id="120213"/>
    <lineage>
        <taxon>Bacteria</taxon>
        <taxon>Bacillati</taxon>
        <taxon>Actinomycetota</taxon>
        <taxon>Actinomycetes</taxon>
        <taxon>Micrococcales</taxon>
        <taxon>Microbacteriaceae</taxon>
        <taxon>Subtercola</taxon>
    </lineage>
</organism>
<evidence type="ECO:0000313" key="27">
    <source>
        <dbReference type="EMBL" id="RFA07772.1"/>
    </source>
</evidence>
<proteinExistence type="inferred from homology"/>
<dbReference type="PRINTS" id="PR00502">
    <property type="entry name" value="NUDIXFAMILY"/>
</dbReference>
<dbReference type="GO" id="GO:0046872">
    <property type="term" value="F:metal ion binding"/>
    <property type="evidence" value="ECO:0007669"/>
    <property type="project" value="UniProtKB-KW"/>
</dbReference>
<dbReference type="Gene3D" id="3.90.79.10">
    <property type="entry name" value="Nucleoside Triphosphate Pyrophosphohydrolase"/>
    <property type="match status" value="1"/>
</dbReference>
<reference evidence="27 28" key="1">
    <citation type="submission" date="2017-04" db="EMBL/GenBank/DDBJ databases">
        <title>Comparative genome analysis of Subtercola boreus.</title>
        <authorList>
            <person name="Cho Y.-J."/>
            <person name="Cho A."/>
            <person name="Kim O.-S."/>
            <person name="Lee J.-I."/>
        </authorList>
    </citation>
    <scope>NUCLEOTIDE SEQUENCE [LARGE SCALE GENOMIC DNA]</scope>
    <source>
        <strain evidence="27 28">P27444</strain>
    </source>
</reference>
<evidence type="ECO:0000256" key="21">
    <source>
        <dbReference type="ARBA" id="ARBA00048002"/>
    </source>
</evidence>
<dbReference type="AlphaFoldDB" id="A0A3E0VD08"/>
<evidence type="ECO:0000256" key="5">
    <source>
        <dbReference type="ARBA" id="ARBA00022490"/>
    </source>
</evidence>
<evidence type="ECO:0000256" key="16">
    <source>
        <dbReference type="ARBA" id="ARBA00029673"/>
    </source>
</evidence>
<dbReference type="GO" id="GO:0008413">
    <property type="term" value="F:8-oxo-7,8-dihydroguanosine triphosphate pyrophosphatase activity"/>
    <property type="evidence" value="ECO:0007669"/>
    <property type="project" value="InterPro"/>
</dbReference>
<evidence type="ECO:0000259" key="26">
    <source>
        <dbReference type="PROSITE" id="PS51462"/>
    </source>
</evidence>
<dbReference type="GO" id="GO:0008828">
    <property type="term" value="F:dATP diphosphatase activity"/>
    <property type="evidence" value="ECO:0007669"/>
    <property type="project" value="UniProtKB-EC"/>
</dbReference>
<comment type="function">
    <text evidence="24">Oxidized purine nucleoside triphosphate hydrolase which is a prominent sanitizer of the oxidized nucleotide pool. Catalyzes the hydrolysis of 2-oxo-dATP (2-hydroxy-dATP) into 2-oxo-dAMP. Also has a significant hydrolase activity toward 2-oxo-ATP, 8-oxo-dGTP and 8-oxo-dATP. Through the hydrolysis of oxidized purine nucleoside triphosphates, prevents their incorporation into DNA and the subsequent transversions A:T to C:G and G:C to T:A. Also catalyzes the hydrolysis of methylated purine nucleoside triphosphate preventing their integration into DNA. Through this antimutagenic activity protects cells from oxidative stress.</text>
</comment>
<dbReference type="PROSITE" id="PS00893">
    <property type="entry name" value="NUDIX_BOX"/>
    <property type="match status" value="1"/>
</dbReference>
<evidence type="ECO:0000256" key="12">
    <source>
        <dbReference type="ARBA" id="ARBA00024486"/>
    </source>
</evidence>
<name>A0A3E0VD08_9MICO</name>
<keyword evidence="9" id="KW-0694">RNA-binding</keyword>
<evidence type="ECO:0000256" key="11">
    <source>
        <dbReference type="ARBA" id="ARBA00024459"/>
    </source>
</evidence>
<evidence type="ECO:0000256" key="8">
    <source>
        <dbReference type="ARBA" id="ARBA00022842"/>
    </source>
</evidence>
<dbReference type="InterPro" id="IPR003563">
    <property type="entry name" value="8ODP"/>
</dbReference>
<evidence type="ECO:0000256" key="4">
    <source>
        <dbReference type="ARBA" id="ARBA00011245"/>
    </source>
</evidence>
<evidence type="ECO:0000256" key="15">
    <source>
        <dbReference type="ARBA" id="ARBA00026218"/>
    </source>
</evidence>
<dbReference type="PRINTS" id="PR01403">
    <property type="entry name" value="8OXTPHPHTASE"/>
</dbReference>
<evidence type="ECO:0000256" key="18">
    <source>
        <dbReference type="ARBA" id="ARBA00030682"/>
    </source>
</evidence>
<evidence type="ECO:0000256" key="6">
    <source>
        <dbReference type="ARBA" id="ARBA00022723"/>
    </source>
</evidence>
<comment type="catalytic activity">
    <reaction evidence="12">
        <text>8-oxo-dGTP + H2O = 8-oxo-dGMP + diphosphate + H(+)</text>
        <dbReference type="Rhea" id="RHEA:31575"/>
        <dbReference type="ChEBI" id="CHEBI:15377"/>
        <dbReference type="ChEBI" id="CHEBI:15378"/>
        <dbReference type="ChEBI" id="CHEBI:33019"/>
        <dbReference type="ChEBI" id="CHEBI:63224"/>
        <dbReference type="ChEBI" id="CHEBI:77896"/>
    </reaction>
    <physiologicalReaction direction="left-to-right" evidence="12">
        <dbReference type="Rhea" id="RHEA:31576"/>
    </physiologicalReaction>
</comment>
<comment type="similarity">
    <text evidence="3 25">Belongs to the Nudix hydrolase family.</text>
</comment>
<evidence type="ECO:0000256" key="7">
    <source>
        <dbReference type="ARBA" id="ARBA00022801"/>
    </source>
</evidence>
<dbReference type="PANTHER" id="PTHR43758">
    <property type="entry name" value="7,8-DIHYDRO-8-OXOGUANINE TRIPHOSPHATASE"/>
    <property type="match status" value="1"/>
</dbReference>
<keyword evidence="7 25" id="KW-0378">Hydrolase</keyword>
<keyword evidence="8" id="KW-0460">Magnesium</keyword>
<comment type="catalytic activity">
    <reaction evidence="21">
        <text>N(6)-methyl-ATP + H2O = N(6)-methyl-AMP + diphosphate + H(+)</text>
        <dbReference type="Rhea" id="RHEA:67608"/>
        <dbReference type="ChEBI" id="CHEBI:15377"/>
        <dbReference type="ChEBI" id="CHEBI:15378"/>
        <dbReference type="ChEBI" id="CHEBI:33019"/>
        <dbReference type="ChEBI" id="CHEBI:144842"/>
        <dbReference type="ChEBI" id="CHEBI:172873"/>
    </reaction>
    <physiologicalReaction direction="left-to-right" evidence="21">
        <dbReference type="Rhea" id="RHEA:67609"/>
    </physiologicalReaction>
</comment>